<accession>B2J0X5</accession>
<dbReference type="PANTHER" id="PTHR43037">
    <property type="entry name" value="UNNAMED PRODUCT-RELATED"/>
    <property type="match status" value="1"/>
</dbReference>
<organism evidence="4 5">
    <name type="scientific">Nostoc punctiforme (strain ATCC 29133 / PCC 73102)</name>
    <dbReference type="NCBI Taxonomy" id="63737"/>
    <lineage>
        <taxon>Bacteria</taxon>
        <taxon>Bacillati</taxon>
        <taxon>Cyanobacteriota</taxon>
        <taxon>Cyanophyceae</taxon>
        <taxon>Nostocales</taxon>
        <taxon>Nostocaceae</taxon>
        <taxon>Nostoc</taxon>
    </lineage>
</organism>
<keyword evidence="1 2" id="KW-0732">Signal</keyword>
<dbReference type="eggNOG" id="COG4099">
    <property type="taxonomic scope" value="Bacteria"/>
</dbReference>
<dbReference type="RefSeq" id="WP_012409802.1">
    <property type="nucleotide sequence ID" value="NC_010628.1"/>
</dbReference>
<dbReference type="Gene3D" id="2.60.40.2180">
    <property type="match status" value="1"/>
</dbReference>
<feature type="domain" description="Esterase Ig-like N-terminal" evidence="3">
    <location>
        <begin position="86"/>
        <end position="190"/>
    </location>
</feature>
<sequence>MKRQILLGMIASLTVLGVSFLPVPAQKTTASQPNSNLVNAITQTIDKEFADADLNEIKSVLTGEQKALGGPGMQDTVFYSEHIKAATAVTEVFGDGQRLTSVIVDYDMPIKNSSLSTTAFTVSGRNIIRVYANARPEKSLVGRDGNFVVIELDTADDNAPTYNPQGPVLRQASVTVNQTARVQTASGLWYAPTTKLISNTRQMNLIVDDFQQFKFTDPVTGLVLTYNLFIPKNYAPNTKYPMVLFMHDLGVTNINPYTTLVQGLGATVWASSEEQAKHPAFVLAPQYPVALANDSSQTSDYADVTVRLIQDLQKRYSIDGNRLYSTGQSGGCMTAIALNILHPKLFAASLLVAGQWDATKVAPMAKNKLWIVVSQDDDKAYPGMNAITAELEKHGARVTRAVWDGNTSGAQFKRDVAALLQAGPDSNIYYVAFRQGTVIPPGQSTAGAAGHRNTWRVAYTIEGIRNWLFQQHR</sequence>
<dbReference type="SUPFAM" id="SSF53474">
    <property type="entry name" value="alpha/beta-Hydrolases"/>
    <property type="match status" value="1"/>
</dbReference>
<dbReference type="PANTHER" id="PTHR43037:SF1">
    <property type="entry name" value="BLL1128 PROTEIN"/>
    <property type="match status" value="1"/>
</dbReference>
<feature type="signal peptide" evidence="2">
    <location>
        <begin position="1"/>
        <end position="25"/>
    </location>
</feature>
<protein>
    <recommendedName>
        <fullName evidence="3">Esterase Ig-like N-terminal domain-containing protein</fullName>
    </recommendedName>
</protein>
<reference evidence="4 5" key="2">
    <citation type="journal article" date="2013" name="Plant Physiol.">
        <title>A Nostoc punctiforme Sugar Transporter Necessary to Establish a Cyanobacterium-Plant Symbiosis.</title>
        <authorList>
            <person name="Ekman M."/>
            <person name="Picossi S."/>
            <person name="Campbell E.L."/>
            <person name="Meeks J.C."/>
            <person name="Flores E."/>
        </authorList>
    </citation>
    <scope>NUCLEOTIDE SEQUENCE [LARGE SCALE GENOMIC DNA]</scope>
    <source>
        <strain evidence="5">ATCC 29133 / PCC 73102</strain>
    </source>
</reference>
<dbReference type="Gene3D" id="3.40.50.1820">
    <property type="entry name" value="alpha/beta hydrolase"/>
    <property type="match status" value="1"/>
</dbReference>
<evidence type="ECO:0000313" key="5">
    <source>
        <dbReference type="Proteomes" id="UP000001191"/>
    </source>
</evidence>
<dbReference type="STRING" id="63737.Npun_F3411"/>
<dbReference type="HOGENOM" id="CLU_035499_0_0_3"/>
<dbReference type="AlphaFoldDB" id="B2J0X5"/>
<evidence type="ECO:0000313" key="4">
    <source>
        <dbReference type="EMBL" id="ACC81826.1"/>
    </source>
</evidence>
<dbReference type="Pfam" id="PF18435">
    <property type="entry name" value="EstA_Ig_like"/>
    <property type="match status" value="1"/>
</dbReference>
<dbReference type="EMBL" id="CP001037">
    <property type="protein sequence ID" value="ACC81826.1"/>
    <property type="molecule type" value="Genomic_DNA"/>
</dbReference>
<dbReference type="InterPro" id="IPR029058">
    <property type="entry name" value="AB_hydrolase_fold"/>
</dbReference>
<evidence type="ECO:0000256" key="1">
    <source>
        <dbReference type="ARBA" id="ARBA00022729"/>
    </source>
</evidence>
<reference evidence="5" key="1">
    <citation type="submission" date="2008-04" db="EMBL/GenBank/DDBJ databases">
        <title>Complete sequence of chromosome of Nostoc punctiforme ATCC 29133.</title>
        <authorList>
            <consortium name="US DOE Joint Genome Institute"/>
            <person name="Copeland A."/>
            <person name="Lucas S."/>
            <person name="Lapidus A."/>
            <person name="Glavina del Rio T."/>
            <person name="Dalin E."/>
            <person name="Tice H."/>
            <person name="Pitluck S."/>
            <person name="Chain P."/>
            <person name="Malfatti S."/>
            <person name="Shin M."/>
            <person name="Vergez L."/>
            <person name="Schmutz J."/>
            <person name="Larimer F."/>
            <person name="Land M."/>
            <person name="Hauser L."/>
            <person name="Kyrpides N."/>
            <person name="Kim E."/>
            <person name="Meeks J.C."/>
            <person name="Elhai J."/>
            <person name="Campbell E.L."/>
            <person name="Thiel T."/>
            <person name="Longmire J."/>
            <person name="Potts M."/>
            <person name="Atlas R."/>
        </authorList>
    </citation>
    <scope>NUCLEOTIDE SEQUENCE [LARGE SCALE GENOMIC DNA]</scope>
    <source>
        <strain evidence="5">ATCC 29133 / PCC 73102</strain>
    </source>
</reference>
<name>B2J0X5_NOSP7</name>
<evidence type="ECO:0000256" key="2">
    <source>
        <dbReference type="SAM" id="SignalP"/>
    </source>
</evidence>
<feature type="chain" id="PRO_5002779218" description="Esterase Ig-like N-terminal domain-containing protein" evidence="2">
    <location>
        <begin position="26"/>
        <end position="473"/>
    </location>
</feature>
<dbReference type="InterPro" id="IPR050955">
    <property type="entry name" value="Plant_Biomass_Hydrol_Est"/>
</dbReference>
<dbReference type="EnsemblBacteria" id="ACC81826">
    <property type="protein sequence ID" value="ACC81826"/>
    <property type="gene ID" value="Npun_F3411"/>
</dbReference>
<gene>
    <name evidence="4" type="ordered locus">Npun_F3411</name>
</gene>
<dbReference type="InterPro" id="IPR041172">
    <property type="entry name" value="EstA_Ig-like_N"/>
</dbReference>
<evidence type="ECO:0000259" key="3">
    <source>
        <dbReference type="Pfam" id="PF18435"/>
    </source>
</evidence>
<proteinExistence type="predicted"/>
<dbReference type="Proteomes" id="UP000001191">
    <property type="component" value="Chromosome"/>
</dbReference>
<dbReference type="KEGG" id="npu:Npun_F3411"/>
<keyword evidence="5" id="KW-1185">Reference proteome</keyword>